<dbReference type="Pfam" id="PF02875">
    <property type="entry name" value="Mur_ligase_C"/>
    <property type="match status" value="1"/>
</dbReference>
<comment type="function">
    <text evidence="10 11">Involved in cell wall formation. Catalyzes the final step in the synthesis of UDP-N-acetylmuramoyl-pentapeptide, the precursor of murein.</text>
</comment>
<proteinExistence type="inferred from homology"/>
<sequence length="443" mass="49251">MKLTLHEIAHIVGATNNWSELADTEIHNIEFDSRKIQGGDLFLPLKGARDGHEFIDTAFAQGALATFAEQEVAQPHLRVEDCLEAFQKLAQYYLEKTAVEVIAVTGSNGKTTTKDMIHAVLSEKYKTYKTQGNYNNEIGMPYTILHMPDDTEKIVLEMGMDRLGDIDLLSKIAKPRIAIVTLIGESHLEFFGTRDKIAEGKLGIKAGLRSGGELIVPADKIINKYLPADTKITRFGPDEDIFVTQLIEHKNQLSFTTNFLDEEITIPVPGKFNATNAMLAAYVGTLLDVEEDDIRHALSHVSLTRNRTEWKKASNGADILSDVYNANPTAMKLILETFQAIPKNEGGRKLTVLADMLELGDQAPELHASIAAAIDFSKMDHVYLYGDLMKYLLAELPEDKVSYFGNLEQLTEELQSTLQPQDQLLLKGSNSMKLGTIVEELQN</sequence>
<comment type="catalytic activity">
    <reaction evidence="10">
        <text>UDP-N-acetyl-alpha-D-muramoyl-L-alanyl-gamma-D-glutamyl-L-lysine + D-alanyl-D-alanine + ATP = UDP-N-acetyl-alpha-D-muramoyl-L-alanyl-gamma-D-glutamyl-L-lysyl-D-alanyl-D-alanine + ADP + phosphate + H(+)</text>
        <dbReference type="Rhea" id="RHEA:16085"/>
        <dbReference type="ChEBI" id="CHEBI:15378"/>
        <dbReference type="ChEBI" id="CHEBI:30616"/>
        <dbReference type="ChEBI" id="CHEBI:43474"/>
        <dbReference type="ChEBI" id="CHEBI:57822"/>
        <dbReference type="ChEBI" id="CHEBI:70758"/>
        <dbReference type="ChEBI" id="CHEBI:83903"/>
        <dbReference type="ChEBI" id="CHEBI:456216"/>
        <dbReference type="EC" id="6.3.2.10"/>
    </reaction>
</comment>
<evidence type="ECO:0000313" key="18">
    <source>
        <dbReference type="Proteomes" id="UP001153199"/>
    </source>
</evidence>
<keyword evidence="18" id="KW-1185">Reference proteome</keyword>
<dbReference type="GO" id="GO:0005524">
    <property type="term" value="F:ATP binding"/>
    <property type="evidence" value="ECO:0007669"/>
    <property type="project" value="UniProtKB-UniRule"/>
</dbReference>
<dbReference type="AlphaFoldDB" id="A0A9Q8Y220"/>
<evidence type="ECO:0000313" key="15">
    <source>
        <dbReference type="EMBL" id="MDG6144043.1"/>
    </source>
</evidence>
<comment type="catalytic activity">
    <reaction evidence="11">
        <text>D-alanyl-D-alanine + UDP-N-acetyl-alpha-D-muramoyl-L-alanyl-gamma-D-glutamyl-meso-2,6-diaminopimelate + ATP = UDP-N-acetyl-alpha-D-muramoyl-L-alanyl-gamma-D-glutamyl-meso-2,6-diaminopimeloyl-D-alanyl-D-alanine + ADP + phosphate + H(+)</text>
        <dbReference type="Rhea" id="RHEA:28374"/>
        <dbReference type="ChEBI" id="CHEBI:15378"/>
        <dbReference type="ChEBI" id="CHEBI:30616"/>
        <dbReference type="ChEBI" id="CHEBI:43474"/>
        <dbReference type="ChEBI" id="CHEBI:57822"/>
        <dbReference type="ChEBI" id="CHEBI:61386"/>
        <dbReference type="ChEBI" id="CHEBI:83905"/>
        <dbReference type="ChEBI" id="CHEBI:456216"/>
        <dbReference type="EC" id="6.3.2.10"/>
    </reaction>
</comment>
<dbReference type="InterPro" id="IPR036565">
    <property type="entry name" value="Mur-like_cat_sf"/>
</dbReference>
<reference evidence="15" key="2">
    <citation type="submission" date="2022-06" db="EMBL/GenBank/DDBJ databases">
        <title>Lactococcus from bovine mastitis in China.</title>
        <authorList>
            <person name="Lin Y."/>
            <person name="Han B."/>
        </authorList>
    </citation>
    <scope>NUCLEOTIDE SEQUENCE</scope>
    <source>
        <strain evidence="15">Ningxia-I-26</strain>
    </source>
</reference>
<evidence type="ECO:0000256" key="10">
    <source>
        <dbReference type="HAMAP-Rule" id="MF_02019"/>
    </source>
</evidence>
<evidence type="ECO:0000259" key="14">
    <source>
        <dbReference type="Pfam" id="PF08245"/>
    </source>
</evidence>
<keyword evidence="6 10" id="KW-0133">Cell shape</keyword>
<keyword evidence="5 10" id="KW-0067">ATP-binding</keyword>
<feature type="domain" description="Mur ligase central" evidence="14">
    <location>
        <begin position="104"/>
        <end position="283"/>
    </location>
</feature>
<dbReference type="RefSeq" id="WP_213432239.1">
    <property type="nucleotide sequence ID" value="NZ_CP086395.1"/>
</dbReference>
<dbReference type="Proteomes" id="UP001056730">
    <property type="component" value="Chromosome"/>
</dbReference>
<evidence type="ECO:0000256" key="2">
    <source>
        <dbReference type="ARBA" id="ARBA00022598"/>
    </source>
</evidence>
<dbReference type="EC" id="6.3.2.10" evidence="10 11"/>
<keyword evidence="3 10" id="KW-0132">Cell division</keyword>
<dbReference type="HAMAP" id="MF_02019">
    <property type="entry name" value="MurF"/>
    <property type="match status" value="1"/>
</dbReference>
<dbReference type="SUPFAM" id="SSF53623">
    <property type="entry name" value="MurD-like peptide ligases, catalytic domain"/>
    <property type="match status" value="1"/>
</dbReference>
<evidence type="ECO:0000256" key="9">
    <source>
        <dbReference type="ARBA" id="ARBA00023316"/>
    </source>
</evidence>
<evidence type="ECO:0000259" key="12">
    <source>
        <dbReference type="Pfam" id="PF01225"/>
    </source>
</evidence>
<evidence type="ECO:0000259" key="13">
    <source>
        <dbReference type="Pfam" id="PF02875"/>
    </source>
</evidence>
<dbReference type="Pfam" id="PF01225">
    <property type="entry name" value="Mur_ligase"/>
    <property type="match status" value="1"/>
</dbReference>
<evidence type="ECO:0000313" key="17">
    <source>
        <dbReference type="Proteomes" id="UP001056730"/>
    </source>
</evidence>
<dbReference type="EMBL" id="CP086395">
    <property type="protein sequence ID" value="USJ20612.1"/>
    <property type="molecule type" value="Genomic_DNA"/>
</dbReference>
<name>A0A9Q8Y220_9LACT</name>
<evidence type="ECO:0000256" key="7">
    <source>
        <dbReference type="ARBA" id="ARBA00022984"/>
    </source>
</evidence>
<evidence type="ECO:0000256" key="8">
    <source>
        <dbReference type="ARBA" id="ARBA00023306"/>
    </source>
</evidence>
<keyword evidence="4 10" id="KW-0547">Nucleotide-binding</keyword>
<dbReference type="Pfam" id="PF08245">
    <property type="entry name" value="Mur_ligase_M"/>
    <property type="match status" value="1"/>
</dbReference>
<dbReference type="Gene3D" id="3.40.1390.10">
    <property type="entry name" value="MurE/MurF, N-terminal domain"/>
    <property type="match status" value="1"/>
</dbReference>
<comment type="pathway">
    <text evidence="10 11">Cell wall biogenesis; peptidoglycan biosynthesis.</text>
</comment>
<keyword evidence="8 10" id="KW-0131">Cell cycle</keyword>
<dbReference type="GO" id="GO:0008360">
    <property type="term" value="P:regulation of cell shape"/>
    <property type="evidence" value="ECO:0007669"/>
    <property type="project" value="UniProtKB-KW"/>
</dbReference>
<dbReference type="InterPro" id="IPR013221">
    <property type="entry name" value="Mur_ligase_cen"/>
</dbReference>
<dbReference type="Gene3D" id="3.90.190.20">
    <property type="entry name" value="Mur ligase, C-terminal domain"/>
    <property type="match status" value="1"/>
</dbReference>
<gene>
    <name evidence="10" type="primary">murF</name>
    <name evidence="16" type="ORF">LMK00_01065</name>
    <name evidence="15" type="ORF">NF717_00010</name>
</gene>
<dbReference type="GO" id="GO:0071555">
    <property type="term" value="P:cell wall organization"/>
    <property type="evidence" value="ECO:0007669"/>
    <property type="project" value="UniProtKB-KW"/>
</dbReference>
<dbReference type="InterPro" id="IPR036615">
    <property type="entry name" value="Mur_ligase_C_dom_sf"/>
</dbReference>
<dbReference type="Gene3D" id="3.40.1190.10">
    <property type="entry name" value="Mur-like, catalytic domain"/>
    <property type="match status" value="1"/>
</dbReference>
<dbReference type="Proteomes" id="UP001153199">
    <property type="component" value="Unassembled WGS sequence"/>
</dbReference>
<evidence type="ECO:0000256" key="6">
    <source>
        <dbReference type="ARBA" id="ARBA00022960"/>
    </source>
</evidence>
<dbReference type="KEGG" id="lfo:LMK00_01065"/>
<dbReference type="PANTHER" id="PTHR43024">
    <property type="entry name" value="UDP-N-ACETYLMURAMOYL-TRIPEPTIDE--D-ALANYL-D-ALANINE LIGASE"/>
    <property type="match status" value="1"/>
</dbReference>
<feature type="binding site" evidence="10">
    <location>
        <begin position="106"/>
        <end position="112"/>
    </location>
    <ligand>
        <name>ATP</name>
        <dbReference type="ChEBI" id="CHEBI:30616"/>
    </ligand>
</feature>
<dbReference type="PANTHER" id="PTHR43024:SF1">
    <property type="entry name" value="UDP-N-ACETYLMURAMOYL-TRIPEPTIDE--D-ALANYL-D-ALANINE LIGASE"/>
    <property type="match status" value="1"/>
</dbReference>
<evidence type="ECO:0000256" key="3">
    <source>
        <dbReference type="ARBA" id="ARBA00022618"/>
    </source>
</evidence>
<keyword evidence="9 10" id="KW-0961">Cell wall biogenesis/degradation</keyword>
<dbReference type="InterPro" id="IPR004101">
    <property type="entry name" value="Mur_ligase_C"/>
</dbReference>
<feature type="domain" description="Mur ligase C-terminal" evidence="13">
    <location>
        <begin position="307"/>
        <end position="429"/>
    </location>
</feature>
<evidence type="ECO:0000256" key="5">
    <source>
        <dbReference type="ARBA" id="ARBA00022840"/>
    </source>
</evidence>
<accession>A0A9Q8Y220</accession>
<reference evidence="16" key="1">
    <citation type="journal article" date="2022" name="Front. Microbiol.">
        <title>Feed Insects as a Reservoir of Granadaene-Producing Lactococci.</title>
        <authorList>
            <person name="Neuzil-Bunesova V."/>
            <person name="Ramirez Garcia A."/>
            <person name="Modrackova N."/>
            <person name="Makovska M."/>
            <person name="Sabolova M."/>
            <person name="Sproer C."/>
            <person name="Bunk B."/>
            <person name="Blom J."/>
            <person name="Schwab C."/>
        </authorList>
    </citation>
    <scope>NUCLEOTIDE SEQUENCE</scope>
    <source>
        <strain evidence="16">I4/6O</strain>
    </source>
</reference>
<dbReference type="InterPro" id="IPR051046">
    <property type="entry name" value="MurCDEF_CellWall_CoF430Synth"/>
</dbReference>
<evidence type="ECO:0000256" key="1">
    <source>
        <dbReference type="ARBA" id="ARBA00022490"/>
    </source>
</evidence>
<keyword evidence="1 10" id="KW-0963">Cytoplasm</keyword>
<dbReference type="SUPFAM" id="SSF53244">
    <property type="entry name" value="MurD-like peptide ligases, peptide-binding domain"/>
    <property type="match status" value="1"/>
</dbReference>
<dbReference type="NCBIfam" id="TIGR01143">
    <property type="entry name" value="murF"/>
    <property type="match status" value="1"/>
</dbReference>
<keyword evidence="2 10" id="KW-0436">Ligase</keyword>
<dbReference type="GO" id="GO:0005737">
    <property type="term" value="C:cytoplasm"/>
    <property type="evidence" value="ECO:0007669"/>
    <property type="project" value="UniProtKB-SubCell"/>
</dbReference>
<dbReference type="EMBL" id="JAMWFV010000001">
    <property type="protein sequence ID" value="MDG6144043.1"/>
    <property type="molecule type" value="Genomic_DNA"/>
</dbReference>
<keyword evidence="7 10" id="KW-0573">Peptidoglycan synthesis</keyword>
<feature type="domain" description="Mur ligase N-terminal catalytic" evidence="12">
    <location>
        <begin position="25"/>
        <end position="72"/>
    </location>
</feature>
<evidence type="ECO:0000256" key="11">
    <source>
        <dbReference type="RuleBase" id="RU004136"/>
    </source>
</evidence>
<dbReference type="InterPro" id="IPR035911">
    <property type="entry name" value="MurE/MurF_N"/>
</dbReference>
<evidence type="ECO:0000313" key="16">
    <source>
        <dbReference type="EMBL" id="USJ20612.1"/>
    </source>
</evidence>
<organism evidence="16 17">
    <name type="scientific">Lactococcus formosensis</name>
    <dbReference type="NCBI Taxonomy" id="1281486"/>
    <lineage>
        <taxon>Bacteria</taxon>
        <taxon>Bacillati</taxon>
        <taxon>Bacillota</taxon>
        <taxon>Bacilli</taxon>
        <taxon>Lactobacillales</taxon>
        <taxon>Streptococcaceae</taxon>
        <taxon>Lactococcus</taxon>
    </lineage>
</organism>
<dbReference type="InterPro" id="IPR000713">
    <property type="entry name" value="Mur_ligase_N"/>
</dbReference>
<comment type="subcellular location">
    <subcellularLocation>
        <location evidence="10 11">Cytoplasm</location>
    </subcellularLocation>
</comment>
<dbReference type="GO" id="GO:0051301">
    <property type="term" value="P:cell division"/>
    <property type="evidence" value="ECO:0007669"/>
    <property type="project" value="UniProtKB-KW"/>
</dbReference>
<dbReference type="GO" id="GO:0047480">
    <property type="term" value="F:UDP-N-acetylmuramoyl-tripeptide-D-alanyl-D-alanine ligase activity"/>
    <property type="evidence" value="ECO:0007669"/>
    <property type="project" value="UniProtKB-UniRule"/>
</dbReference>
<comment type="similarity">
    <text evidence="10">Belongs to the MurCDEF family. MurF subfamily.</text>
</comment>
<protein>
    <recommendedName>
        <fullName evidence="10 11">UDP-N-acetylmuramoyl-tripeptide--D-alanyl-D-alanine ligase</fullName>
        <ecNumber evidence="10 11">6.3.2.10</ecNumber>
    </recommendedName>
    <alternativeName>
        <fullName evidence="10">D-alanyl-D-alanine-adding enzyme</fullName>
    </alternativeName>
</protein>
<dbReference type="InterPro" id="IPR005863">
    <property type="entry name" value="UDP-N-AcMur_synth"/>
</dbReference>
<evidence type="ECO:0000256" key="4">
    <source>
        <dbReference type="ARBA" id="ARBA00022741"/>
    </source>
</evidence>
<dbReference type="GO" id="GO:0009252">
    <property type="term" value="P:peptidoglycan biosynthetic process"/>
    <property type="evidence" value="ECO:0007669"/>
    <property type="project" value="UniProtKB-UniRule"/>
</dbReference>
<dbReference type="SUPFAM" id="SSF63418">
    <property type="entry name" value="MurE/MurF N-terminal domain"/>
    <property type="match status" value="1"/>
</dbReference>